<organism evidence="3 4">
    <name type="scientific">Candidatus Dojkabacteria bacterium</name>
    <dbReference type="NCBI Taxonomy" id="2099670"/>
    <lineage>
        <taxon>Bacteria</taxon>
        <taxon>Candidatus Dojkabacteria</taxon>
    </lineage>
</organism>
<dbReference type="Pfam" id="PF08443">
    <property type="entry name" value="RimK"/>
    <property type="match status" value="1"/>
</dbReference>
<dbReference type="AlphaFoldDB" id="A0A952AKM3"/>
<dbReference type="EMBL" id="JACFOF010000001">
    <property type="protein sequence ID" value="MBW7953278.1"/>
    <property type="molecule type" value="Genomic_DNA"/>
</dbReference>
<dbReference type="GO" id="GO:0016879">
    <property type="term" value="F:ligase activity, forming carbon-nitrogen bonds"/>
    <property type="evidence" value="ECO:0007669"/>
    <property type="project" value="TreeGrafter"/>
</dbReference>
<dbReference type="PANTHER" id="PTHR21621:SF0">
    <property type="entry name" value="BETA-CITRYLGLUTAMATE SYNTHASE B-RELATED"/>
    <property type="match status" value="1"/>
</dbReference>
<dbReference type="PROSITE" id="PS50975">
    <property type="entry name" value="ATP_GRASP"/>
    <property type="match status" value="1"/>
</dbReference>
<dbReference type="InterPro" id="IPR011761">
    <property type="entry name" value="ATP-grasp"/>
</dbReference>
<keyword evidence="1" id="KW-0547">Nucleotide-binding</keyword>
<accession>A0A952AKM3</accession>
<sequence>MHTKKLFDAKEVLFLQDPKYQDTENILNRLVPGYNKISLTELFISPDKLYKPNGESLSLEEIKLIIFAPGLNYTYKHSLIKVLKHHYPEILLRNIDTVPYSNWHWENKFELFSALIHKSVETVKLPQTYVINPQASKEITQQFRESVMPNFPFVLKAALGSQGKSVKKINNAPEFNIFLDSILNIEGFDSKRNYYLMQEMIYSPMRSDYRIIAIQGKIIGGMERISNKKDEFRTNFSLGGDIRKMESIPEDIEDAVKEIYEKTRLTTIGFDFIRDNNSDLYLLEITTAPQRDGFNSLHGFDALEIKLLKLLERDQLRTINYPVNFS</sequence>
<dbReference type="SUPFAM" id="SSF56059">
    <property type="entry name" value="Glutathione synthetase ATP-binding domain-like"/>
    <property type="match status" value="1"/>
</dbReference>
<protein>
    <recommendedName>
        <fullName evidence="2">ATP-grasp domain-containing protein</fullName>
    </recommendedName>
</protein>
<reference evidence="3" key="1">
    <citation type="journal article" date="2022" name="ISME J.">
        <title>A general approach to explore prokaryotic protein glycosylation reveals the unique surface layer modulation of an anammox bacterium.</title>
        <authorList>
            <person name="Pabst M."/>
            <person name="Grouzdev D.S."/>
            <person name="Lawson C.E."/>
            <person name="Kleikamp H.B.C."/>
            <person name="de Ram C."/>
            <person name="Louwen R."/>
            <person name="Lin Y.M."/>
            <person name="Lucker S."/>
            <person name="van Loosdrecht M.C.M."/>
            <person name="Laureni M."/>
        </authorList>
    </citation>
    <scope>NUCLEOTIDE SEQUENCE</scope>
    <source>
        <strain evidence="3">BROCD043</strain>
    </source>
</reference>
<comment type="caution">
    <text evidence="3">The sequence shown here is derived from an EMBL/GenBank/DDBJ whole genome shotgun (WGS) entry which is preliminary data.</text>
</comment>
<gene>
    <name evidence="3" type="ORF">H3C67_00635</name>
</gene>
<evidence type="ECO:0000313" key="4">
    <source>
        <dbReference type="Proteomes" id="UP000781173"/>
    </source>
</evidence>
<evidence type="ECO:0000259" key="2">
    <source>
        <dbReference type="PROSITE" id="PS50975"/>
    </source>
</evidence>
<dbReference type="InterPro" id="IPR013651">
    <property type="entry name" value="ATP-grasp_RimK-type"/>
</dbReference>
<dbReference type="PANTHER" id="PTHR21621">
    <property type="entry name" value="RIBOSOMAL PROTEIN S6 MODIFICATION PROTEIN"/>
    <property type="match status" value="1"/>
</dbReference>
<dbReference type="GO" id="GO:0046872">
    <property type="term" value="F:metal ion binding"/>
    <property type="evidence" value="ECO:0007669"/>
    <property type="project" value="InterPro"/>
</dbReference>
<dbReference type="GO" id="GO:0005737">
    <property type="term" value="C:cytoplasm"/>
    <property type="evidence" value="ECO:0007669"/>
    <property type="project" value="TreeGrafter"/>
</dbReference>
<evidence type="ECO:0000256" key="1">
    <source>
        <dbReference type="PROSITE-ProRule" id="PRU00409"/>
    </source>
</evidence>
<keyword evidence="1" id="KW-0067">ATP-binding</keyword>
<dbReference type="Proteomes" id="UP000781173">
    <property type="component" value="Unassembled WGS sequence"/>
</dbReference>
<dbReference type="GO" id="GO:0005524">
    <property type="term" value="F:ATP binding"/>
    <property type="evidence" value="ECO:0007669"/>
    <property type="project" value="UniProtKB-UniRule"/>
</dbReference>
<evidence type="ECO:0000313" key="3">
    <source>
        <dbReference type="EMBL" id="MBW7953278.1"/>
    </source>
</evidence>
<dbReference type="Gene3D" id="3.30.470.20">
    <property type="entry name" value="ATP-grasp fold, B domain"/>
    <property type="match status" value="1"/>
</dbReference>
<name>A0A952AKM3_9BACT</name>
<proteinExistence type="predicted"/>
<feature type="domain" description="ATP-grasp" evidence="2">
    <location>
        <begin position="117"/>
        <end position="316"/>
    </location>
</feature>